<keyword evidence="4" id="KW-1185">Reference proteome</keyword>
<keyword evidence="1" id="KW-0732">Signal</keyword>
<dbReference type="InterPro" id="IPR041378">
    <property type="entry name" value="S-layer_SbsC_C"/>
</dbReference>
<dbReference type="Pfam" id="PF18058">
    <property type="entry name" value="SbsC_C"/>
    <property type="match status" value="1"/>
</dbReference>
<organism evidence="3 4">
    <name type="scientific">Peribacillus cavernae</name>
    <dbReference type="NCBI Taxonomy" id="1674310"/>
    <lineage>
        <taxon>Bacteria</taxon>
        <taxon>Bacillati</taxon>
        <taxon>Bacillota</taxon>
        <taxon>Bacilli</taxon>
        <taxon>Bacillales</taxon>
        <taxon>Bacillaceae</taxon>
        <taxon>Peribacillus</taxon>
    </lineage>
</organism>
<gene>
    <name evidence="3" type="ORF">ELQ35_03630</name>
</gene>
<dbReference type="Proteomes" id="UP000267430">
    <property type="component" value="Unassembled WGS sequence"/>
</dbReference>
<feature type="domain" description="SbsC C-terminal" evidence="2">
    <location>
        <begin position="66"/>
        <end position="179"/>
    </location>
</feature>
<feature type="signal peptide" evidence="1">
    <location>
        <begin position="1"/>
        <end position="32"/>
    </location>
</feature>
<sequence>MRINKKKMFAAMSAATLVSSGFVSIAPQPASAAVSTSSAKSLVSKAESAAYRLHTLYTTVGRYHVITTEFTAAKSQYTSALKAVNSLPSSSTKTDLLKRLQKVKGYLDRATNFNNALYAASNVYKHIGYLEEILKRDTLNRNQLRTELTKLKSLTEVMRNAINKLYSSKVQYDLENKYLSVYFFSDELHRILDDTLYPLVEDVTETKYNVMNIILFDVSGLNTAVAMNKNNYKIDGKVIPTNSVIKVLQSGKHQSTVQITLPKETILETKPYSIAVSSLKDKYGFVMNETRTNEVNLTDNVSPVLKEVKINESQPNQLIFSYSEPLATPIKQSDIKMTVYGTTIPTSKIRVTPELNESGQATGRDLVSLDSTIHQQADIWDQYYIEMDRVDGFGDRDLLLGFSDSFAQLNEFTVGTNATTVSVDKSPNRNLLKANTTITINEQ</sequence>
<accession>A0A433HT02</accession>
<name>A0A433HT02_9BACI</name>
<protein>
    <recommendedName>
        <fullName evidence="2">SbsC C-terminal domain-containing protein</fullName>
    </recommendedName>
</protein>
<evidence type="ECO:0000259" key="2">
    <source>
        <dbReference type="Pfam" id="PF18058"/>
    </source>
</evidence>
<proteinExistence type="predicted"/>
<evidence type="ECO:0000313" key="3">
    <source>
        <dbReference type="EMBL" id="RUQ31450.1"/>
    </source>
</evidence>
<reference evidence="3 4" key="1">
    <citation type="submission" date="2018-12" db="EMBL/GenBank/DDBJ databases">
        <title>Bacillus chawlae sp. nov., Bacillus glennii sp. nov., and Bacillus saganii sp. nov. Isolated from the Vehicle Assembly Building at Kennedy Space Center where the Viking Spacecraft were Assembled.</title>
        <authorList>
            <person name="Seuylemezian A."/>
            <person name="Vaishampayan P."/>
        </authorList>
    </citation>
    <scope>NUCLEOTIDE SEQUENCE [LARGE SCALE GENOMIC DNA]</scope>
    <source>
        <strain evidence="3 4">L5</strain>
    </source>
</reference>
<dbReference type="RefSeq" id="WP_126863473.1">
    <property type="nucleotide sequence ID" value="NZ_JAUSTX010000004.1"/>
</dbReference>
<dbReference type="OrthoDB" id="2353502at2"/>
<dbReference type="EMBL" id="RYZZ01000005">
    <property type="protein sequence ID" value="RUQ31450.1"/>
    <property type="molecule type" value="Genomic_DNA"/>
</dbReference>
<comment type="caution">
    <text evidence="3">The sequence shown here is derived from an EMBL/GenBank/DDBJ whole genome shotgun (WGS) entry which is preliminary data.</text>
</comment>
<dbReference type="AlphaFoldDB" id="A0A433HT02"/>
<evidence type="ECO:0000256" key="1">
    <source>
        <dbReference type="SAM" id="SignalP"/>
    </source>
</evidence>
<feature type="chain" id="PRO_5019235417" description="SbsC C-terminal domain-containing protein" evidence="1">
    <location>
        <begin position="33"/>
        <end position="443"/>
    </location>
</feature>
<evidence type="ECO:0000313" key="4">
    <source>
        <dbReference type="Proteomes" id="UP000267430"/>
    </source>
</evidence>